<organism evidence="1 2">
    <name type="scientific">Avena sativa</name>
    <name type="common">Oat</name>
    <dbReference type="NCBI Taxonomy" id="4498"/>
    <lineage>
        <taxon>Eukaryota</taxon>
        <taxon>Viridiplantae</taxon>
        <taxon>Streptophyta</taxon>
        <taxon>Embryophyta</taxon>
        <taxon>Tracheophyta</taxon>
        <taxon>Spermatophyta</taxon>
        <taxon>Magnoliopsida</taxon>
        <taxon>Liliopsida</taxon>
        <taxon>Poales</taxon>
        <taxon>Poaceae</taxon>
        <taxon>BOP clade</taxon>
        <taxon>Pooideae</taxon>
        <taxon>Poodae</taxon>
        <taxon>Poeae</taxon>
        <taxon>Poeae Chloroplast Group 1 (Aveneae type)</taxon>
        <taxon>Aveninae</taxon>
        <taxon>Avena</taxon>
    </lineage>
</organism>
<sequence length="447" mass="50618">MALFFLLPVTCDQFASFGLSFNMTSHHFAGISFPYVTCEDVIGSNGRMVSFFHSVKLDDLMLFARLAKYVLASLIRVPIIGGKDLDLHQLFKEVTSRGGIDKVKAENRWREVTGSFIFPATATNASFMLKKYYMSLLYHFEQLYFFGAQGWYQQESAPRTLSCIDVGAETQTTQKRKRGSNAPSALSSDTVDVDVVIDGKFEHGYIVTVVMGSKSTKAVLYNCTEEPSLPTPAPTIPINNTDLKCGLRRRQRRKKLSTTDPRHPKPNRSGYNFFFQDQHRKLKPEYPGQDRLISKMIGERWNSLSTEDKAVYQERGVQDKQRYQSQLATYREEMRTGQPISNSVPIISNAVPIQQRFPQTEVTIDEVDSKVSKGDMLLSNQGYNSSDESDDSGGKLVEDDKLHTDTSPEPIMETTDSHGRLEPSADGDQFELRRRENPKENEKQHTT</sequence>
<reference evidence="1" key="1">
    <citation type="submission" date="2021-05" db="EMBL/GenBank/DDBJ databases">
        <authorList>
            <person name="Scholz U."/>
            <person name="Mascher M."/>
            <person name="Fiebig A."/>
        </authorList>
    </citation>
    <scope>NUCLEOTIDE SEQUENCE [LARGE SCALE GENOMIC DNA]</scope>
</reference>
<name>A0ACD5ZNF6_AVESA</name>
<reference evidence="1" key="2">
    <citation type="submission" date="2025-09" db="UniProtKB">
        <authorList>
            <consortium name="EnsemblPlants"/>
        </authorList>
    </citation>
    <scope>IDENTIFICATION</scope>
</reference>
<proteinExistence type="predicted"/>
<protein>
    <submittedName>
        <fullName evidence="1">Uncharacterized protein</fullName>
    </submittedName>
</protein>
<accession>A0ACD5ZNF6</accession>
<evidence type="ECO:0000313" key="2">
    <source>
        <dbReference type="Proteomes" id="UP001732700"/>
    </source>
</evidence>
<dbReference type="EnsemblPlants" id="AVESA.00010b.r2.6DG1177770.3">
    <property type="protein sequence ID" value="AVESA.00010b.r2.6DG1177770.3.CDS"/>
    <property type="gene ID" value="AVESA.00010b.r2.6DG1177770"/>
</dbReference>
<keyword evidence="2" id="KW-1185">Reference proteome</keyword>
<dbReference type="Proteomes" id="UP001732700">
    <property type="component" value="Chromosome 6D"/>
</dbReference>
<evidence type="ECO:0000313" key="1">
    <source>
        <dbReference type="EnsemblPlants" id="AVESA.00010b.r2.6DG1177770.3.CDS"/>
    </source>
</evidence>